<reference evidence="2 3" key="1">
    <citation type="submission" date="2016-10" db="EMBL/GenBank/DDBJ databases">
        <authorList>
            <person name="Varghese N."/>
            <person name="Submissions S."/>
        </authorList>
    </citation>
    <scope>NUCLEOTIDE SEQUENCE [LARGE SCALE GENOMIC DNA]</scope>
    <source>
        <strain evidence="2 3">WG10</strain>
    </source>
</reference>
<dbReference type="InterPro" id="IPR012347">
    <property type="entry name" value="Ferritin-like"/>
</dbReference>
<protein>
    <submittedName>
        <fullName evidence="2">Rubrerythrin</fullName>
    </submittedName>
</protein>
<gene>
    <name evidence="2" type="ORF">SAMN04488597_10732</name>
</gene>
<sequence>MNIFDFAINFEIENRKLYEEFAEKTGNEDLKGVFLELAEEEKKHENIVRQLKENKKADNVEAGILPKAKKVLEKIANDLPKGSEGVFVDEQVDVYKKAIDIETKSYEFYEEKAEESDSEEVKKAFKRLAEEEKKHERIIGNIIELVNRPNTWLEDAEWYHLEDY</sequence>
<name>A0A1G6LXH4_9FIRM</name>
<proteinExistence type="predicted"/>
<organism evidence="2 3">
    <name type="scientific">Halanaerobium congolense</name>
    <dbReference type="NCBI Taxonomy" id="54121"/>
    <lineage>
        <taxon>Bacteria</taxon>
        <taxon>Bacillati</taxon>
        <taxon>Bacillota</taxon>
        <taxon>Clostridia</taxon>
        <taxon>Halanaerobiales</taxon>
        <taxon>Halanaerobiaceae</taxon>
        <taxon>Halanaerobium</taxon>
    </lineage>
</organism>
<accession>A0A1G6LXH4</accession>
<dbReference type="GO" id="GO:0016491">
    <property type="term" value="F:oxidoreductase activity"/>
    <property type="evidence" value="ECO:0007669"/>
    <property type="project" value="InterPro"/>
</dbReference>
<dbReference type="OrthoDB" id="9792569at2"/>
<dbReference type="AlphaFoldDB" id="A0A1G6LXH4"/>
<dbReference type="CDD" id="cd01045">
    <property type="entry name" value="Ferritin_like_AB"/>
    <property type="match status" value="1"/>
</dbReference>
<dbReference type="Gene3D" id="1.20.1260.10">
    <property type="match status" value="1"/>
</dbReference>
<evidence type="ECO:0000313" key="3">
    <source>
        <dbReference type="Proteomes" id="UP000324896"/>
    </source>
</evidence>
<dbReference type="InterPro" id="IPR009078">
    <property type="entry name" value="Ferritin-like_SF"/>
</dbReference>
<dbReference type="GO" id="GO:0046872">
    <property type="term" value="F:metal ion binding"/>
    <property type="evidence" value="ECO:0007669"/>
    <property type="project" value="InterPro"/>
</dbReference>
<dbReference type="EMBL" id="FMYT01000007">
    <property type="protein sequence ID" value="SDC47972.1"/>
    <property type="molecule type" value="Genomic_DNA"/>
</dbReference>
<dbReference type="Proteomes" id="UP000324896">
    <property type="component" value="Unassembled WGS sequence"/>
</dbReference>
<dbReference type="Pfam" id="PF02915">
    <property type="entry name" value="Rubrerythrin"/>
    <property type="match status" value="1"/>
</dbReference>
<dbReference type="PANTHER" id="PTHR33531:SF7">
    <property type="entry name" value="HYPOTHETICAL MEMBRANE PROTEIN, CONSERVED"/>
    <property type="match status" value="1"/>
</dbReference>
<feature type="domain" description="Rubrerythrin diiron-binding" evidence="1">
    <location>
        <begin position="3"/>
        <end position="138"/>
    </location>
</feature>
<dbReference type="SUPFAM" id="SSF47240">
    <property type="entry name" value="Ferritin-like"/>
    <property type="match status" value="1"/>
</dbReference>
<dbReference type="RefSeq" id="WP_073156441.1">
    <property type="nucleotide sequence ID" value="NZ_FMYT01000007.1"/>
</dbReference>
<evidence type="ECO:0000313" key="2">
    <source>
        <dbReference type="EMBL" id="SDC47972.1"/>
    </source>
</evidence>
<dbReference type="InterPro" id="IPR003251">
    <property type="entry name" value="Rr_diiron-bd_dom"/>
</dbReference>
<dbReference type="PANTHER" id="PTHR33531">
    <property type="entry name" value="RUBRERYTHRIN SUBFAMILY"/>
    <property type="match status" value="1"/>
</dbReference>
<evidence type="ECO:0000259" key="1">
    <source>
        <dbReference type="Pfam" id="PF02915"/>
    </source>
</evidence>